<dbReference type="Proteomes" id="UP000324611">
    <property type="component" value="Unassembled WGS sequence"/>
</dbReference>
<evidence type="ECO:0000313" key="2">
    <source>
        <dbReference type="EMBL" id="KAA2240963.1"/>
    </source>
</evidence>
<keyword evidence="3" id="KW-1185">Reference proteome</keyword>
<dbReference type="GO" id="GO:0016987">
    <property type="term" value="F:sigma factor activity"/>
    <property type="evidence" value="ECO:0007669"/>
    <property type="project" value="InterPro"/>
</dbReference>
<dbReference type="InterPro" id="IPR036388">
    <property type="entry name" value="WH-like_DNA-bd_sf"/>
</dbReference>
<name>A0A5B2VMU1_9BACT</name>
<dbReference type="Gene3D" id="1.10.10.10">
    <property type="entry name" value="Winged helix-like DNA-binding domain superfamily/Winged helix DNA-binding domain"/>
    <property type="match status" value="1"/>
</dbReference>
<proteinExistence type="predicted"/>
<dbReference type="GO" id="GO:0003677">
    <property type="term" value="F:DNA binding"/>
    <property type="evidence" value="ECO:0007669"/>
    <property type="project" value="InterPro"/>
</dbReference>
<accession>A0A5B2VMU1</accession>
<reference evidence="2 3" key="1">
    <citation type="submission" date="2019-09" db="EMBL/GenBank/DDBJ databases">
        <title>Chitinophaga ginsengihumi sp. nov., isolated from soil of ginseng rhizosphere.</title>
        <authorList>
            <person name="Lee J."/>
        </authorList>
    </citation>
    <scope>NUCLEOTIDE SEQUENCE [LARGE SCALE GENOMIC DNA]</scope>
    <source>
        <strain evidence="2 3">BN140078</strain>
    </source>
</reference>
<evidence type="ECO:0000259" key="1">
    <source>
        <dbReference type="Pfam" id="PF08281"/>
    </source>
</evidence>
<dbReference type="GO" id="GO:0006352">
    <property type="term" value="P:DNA-templated transcription initiation"/>
    <property type="evidence" value="ECO:0007669"/>
    <property type="project" value="InterPro"/>
</dbReference>
<dbReference type="AlphaFoldDB" id="A0A5B2VMU1"/>
<dbReference type="InterPro" id="IPR013324">
    <property type="entry name" value="RNA_pol_sigma_r3/r4-like"/>
</dbReference>
<reference evidence="2 3" key="2">
    <citation type="submission" date="2019-09" db="EMBL/GenBank/DDBJ databases">
        <authorList>
            <person name="Jin C."/>
        </authorList>
    </citation>
    <scope>NUCLEOTIDE SEQUENCE [LARGE SCALE GENOMIC DNA]</scope>
    <source>
        <strain evidence="2 3">BN140078</strain>
    </source>
</reference>
<dbReference type="Pfam" id="PF08281">
    <property type="entry name" value="Sigma70_r4_2"/>
    <property type="match status" value="1"/>
</dbReference>
<gene>
    <name evidence="2" type="ORF">F0L74_27700</name>
</gene>
<feature type="domain" description="RNA polymerase sigma factor 70 region 4 type 2" evidence="1">
    <location>
        <begin position="1"/>
        <end position="29"/>
    </location>
</feature>
<protein>
    <recommendedName>
        <fullName evidence="1">RNA polymerase sigma factor 70 region 4 type 2 domain-containing protein</fullName>
    </recommendedName>
</protein>
<dbReference type="EMBL" id="VUOC01000004">
    <property type="protein sequence ID" value="KAA2240963.1"/>
    <property type="molecule type" value="Genomic_DNA"/>
</dbReference>
<sequence>MHRGRGLSYKEIAARLKVSVSMVEKYITRLYCYLPPHMA</sequence>
<comment type="caution">
    <text evidence="2">The sequence shown here is derived from an EMBL/GenBank/DDBJ whole genome shotgun (WGS) entry which is preliminary data.</text>
</comment>
<dbReference type="InterPro" id="IPR013249">
    <property type="entry name" value="RNA_pol_sigma70_r4_t2"/>
</dbReference>
<dbReference type="SUPFAM" id="SSF88659">
    <property type="entry name" value="Sigma3 and sigma4 domains of RNA polymerase sigma factors"/>
    <property type="match status" value="1"/>
</dbReference>
<evidence type="ECO:0000313" key="3">
    <source>
        <dbReference type="Proteomes" id="UP000324611"/>
    </source>
</evidence>
<dbReference type="RefSeq" id="WP_149842144.1">
    <property type="nucleotide sequence ID" value="NZ_VUOC01000004.1"/>
</dbReference>
<organism evidence="2 3">
    <name type="scientific">Chitinophaga agrisoli</name>
    <dbReference type="NCBI Taxonomy" id="2607653"/>
    <lineage>
        <taxon>Bacteria</taxon>
        <taxon>Pseudomonadati</taxon>
        <taxon>Bacteroidota</taxon>
        <taxon>Chitinophagia</taxon>
        <taxon>Chitinophagales</taxon>
        <taxon>Chitinophagaceae</taxon>
        <taxon>Chitinophaga</taxon>
    </lineage>
</organism>